<name>A0A1Y2L741_9PROT</name>
<gene>
    <name evidence="6" type="ORF">TALK_18595</name>
</gene>
<evidence type="ECO:0000256" key="4">
    <source>
        <dbReference type="SAM" id="SignalP"/>
    </source>
</evidence>
<comment type="subcellular location">
    <subcellularLocation>
        <location evidence="1">Cell envelope</location>
    </subcellularLocation>
</comment>
<feature type="signal peptide" evidence="4">
    <location>
        <begin position="1"/>
        <end position="24"/>
    </location>
</feature>
<dbReference type="PANTHER" id="PTHR46847">
    <property type="entry name" value="D-ALLOSE-BINDING PERIPLASMIC PROTEIN-RELATED"/>
    <property type="match status" value="1"/>
</dbReference>
<proteinExistence type="inferred from homology"/>
<dbReference type="AlphaFoldDB" id="A0A1Y2L741"/>
<evidence type="ECO:0000313" key="7">
    <source>
        <dbReference type="Proteomes" id="UP000193396"/>
    </source>
</evidence>
<keyword evidence="7" id="KW-1185">Reference proteome</keyword>
<dbReference type="InterPro" id="IPR028082">
    <property type="entry name" value="Peripla_BP_I"/>
</dbReference>
<sequence length="311" mass="33322">MMRFFLILLTVVTCTLSAVPDASAQTRVGVAMARFNDPFPKLLRESIIKEAADMSGVMLDVKDAKNDKVTQLSQIQEFVEQGVDAVVMNPAVGMTAEDLLALGDMLTPKNIPLVFLNTAPKVDTFPVPFAIVISNDLVAGRLQMRKAADLKGGKAKVFILKGLENHNAAIGRTRGVKQVADSYPGVSILGEATANWSRDEASALIAKWLQDGNSADVILANNDEMALGVIRGYQTAGQSLDDVVIGGVDATNDGLAAVADGLMTFTVKQNAEAQGRKAIQDAVKLVNGDVVPQYDWVPYELITEKNLASYQ</sequence>
<comment type="similarity">
    <text evidence="2">Belongs to the bacterial solute-binding protein 2 family.</text>
</comment>
<reference evidence="6 7" key="1">
    <citation type="submission" date="2014-03" db="EMBL/GenBank/DDBJ databases">
        <title>The draft genome sequence of Thalassospira alkalitolerans JCM 18968.</title>
        <authorList>
            <person name="Lai Q."/>
            <person name="Shao Z."/>
        </authorList>
    </citation>
    <scope>NUCLEOTIDE SEQUENCE [LARGE SCALE GENOMIC DNA]</scope>
    <source>
        <strain evidence="6 7">JCM 18968</strain>
    </source>
</reference>
<evidence type="ECO:0000256" key="2">
    <source>
        <dbReference type="ARBA" id="ARBA00007639"/>
    </source>
</evidence>
<dbReference type="SUPFAM" id="SSF53822">
    <property type="entry name" value="Periplasmic binding protein-like I"/>
    <property type="match status" value="1"/>
</dbReference>
<dbReference type="GO" id="GO:0030313">
    <property type="term" value="C:cell envelope"/>
    <property type="evidence" value="ECO:0007669"/>
    <property type="project" value="UniProtKB-SubCell"/>
</dbReference>
<comment type="caution">
    <text evidence="6">The sequence shown here is derived from an EMBL/GenBank/DDBJ whole genome shotgun (WGS) entry which is preliminary data.</text>
</comment>
<dbReference type="EMBL" id="JFKB01000018">
    <property type="protein sequence ID" value="OSQ44629.1"/>
    <property type="molecule type" value="Genomic_DNA"/>
</dbReference>
<evidence type="ECO:0000256" key="3">
    <source>
        <dbReference type="ARBA" id="ARBA00022729"/>
    </source>
</evidence>
<dbReference type="STRING" id="1293890.TALK_18595"/>
<dbReference type="InterPro" id="IPR025997">
    <property type="entry name" value="SBP_2_dom"/>
</dbReference>
<evidence type="ECO:0000256" key="1">
    <source>
        <dbReference type="ARBA" id="ARBA00004196"/>
    </source>
</evidence>
<dbReference type="Gene3D" id="3.40.50.2300">
    <property type="match status" value="2"/>
</dbReference>
<dbReference type="Proteomes" id="UP000193396">
    <property type="component" value="Unassembled WGS sequence"/>
</dbReference>
<accession>A0A1Y2L741</accession>
<organism evidence="6 7">
    <name type="scientific">Thalassospira alkalitolerans</name>
    <dbReference type="NCBI Taxonomy" id="1293890"/>
    <lineage>
        <taxon>Bacteria</taxon>
        <taxon>Pseudomonadati</taxon>
        <taxon>Pseudomonadota</taxon>
        <taxon>Alphaproteobacteria</taxon>
        <taxon>Rhodospirillales</taxon>
        <taxon>Thalassospiraceae</taxon>
        <taxon>Thalassospira</taxon>
    </lineage>
</organism>
<evidence type="ECO:0000313" key="6">
    <source>
        <dbReference type="EMBL" id="OSQ44629.1"/>
    </source>
</evidence>
<dbReference type="Pfam" id="PF13407">
    <property type="entry name" value="Peripla_BP_4"/>
    <property type="match status" value="1"/>
</dbReference>
<feature type="domain" description="Periplasmic binding protein" evidence="5">
    <location>
        <begin position="28"/>
        <end position="288"/>
    </location>
</feature>
<dbReference type="PANTHER" id="PTHR46847:SF1">
    <property type="entry name" value="D-ALLOSE-BINDING PERIPLASMIC PROTEIN-RELATED"/>
    <property type="match status" value="1"/>
</dbReference>
<dbReference type="GO" id="GO:0030246">
    <property type="term" value="F:carbohydrate binding"/>
    <property type="evidence" value="ECO:0007669"/>
    <property type="project" value="UniProtKB-ARBA"/>
</dbReference>
<protein>
    <recommendedName>
        <fullName evidence="5">Periplasmic binding protein domain-containing protein</fullName>
    </recommendedName>
</protein>
<evidence type="ECO:0000259" key="5">
    <source>
        <dbReference type="Pfam" id="PF13407"/>
    </source>
</evidence>
<feature type="chain" id="PRO_5012417980" description="Periplasmic binding protein domain-containing protein" evidence="4">
    <location>
        <begin position="25"/>
        <end position="311"/>
    </location>
</feature>
<keyword evidence="3 4" id="KW-0732">Signal</keyword>